<organism evidence="1 2">
    <name type="scientific">Zopfia rhizophila CBS 207.26</name>
    <dbReference type="NCBI Taxonomy" id="1314779"/>
    <lineage>
        <taxon>Eukaryota</taxon>
        <taxon>Fungi</taxon>
        <taxon>Dikarya</taxon>
        <taxon>Ascomycota</taxon>
        <taxon>Pezizomycotina</taxon>
        <taxon>Dothideomycetes</taxon>
        <taxon>Dothideomycetes incertae sedis</taxon>
        <taxon>Zopfiaceae</taxon>
        <taxon>Zopfia</taxon>
    </lineage>
</organism>
<dbReference type="EMBL" id="ML994657">
    <property type="protein sequence ID" value="KAF2180628.1"/>
    <property type="molecule type" value="Genomic_DNA"/>
</dbReference>
<protein>
    <recommendedName>
        <fullName evidence="3">Fungal N-terminal domain-containing protein</fullName>
    </recommendedName>
</protein>
<dbReference type="Proteomes" id="UP000800200">
    <property type="component" value="Unassembled WGS sequence"/>
</dbReference>
<evidence type="ECO:0000313" key="2">
    <source>
        <dbReference type="Proteomes" id="UP000800200"/>
    </source>
</evidence>
<feature type="non-terminal residue" evidence="1">
    <location>
        <position position="58"/>
    </location>
</feature>
<evidence type="ECO:0008006" key="3">
    <source>
        <dbReference type="Google" id="ProtNLM"/>
    </source>
</evidence>
<dbReference type="AlphaFoldDB" id="A0A6A6DQN1"/>
<sequence length="58" mass="6127">METLAAIGLVGNIIQFVQFSCKLISESAQLYGSGEGALVLNSDIEAVTKDLVSLNNKL</sequence>
<gene>
    <name evidence="1" type="ORF">K469DRAFT_455391</name>
</gene>
<evidence type="ECO:0000313" key="1">
    <source>
        <dbReference type="EMBL" id="KAF2180628.1"/>
    </source>
</evidence>
<name>A0A6A6DQN1_9PEZI</name>
<proteinExistence type="predicted"/>
<keyword evidence="2" id="KW-1185">Reference proteome</keyword>
<reference evidence="1" key="1">
    <citation type="journal article" date="2020" name="Stud. Mycol.">
        <title>101 Dothideomycetes genomes: a test case for predicting lifestyles and emergence of pathogens.</title>
        <authorList>
            <person name="Haridas S."/>
            <person name="Albert R."/>
            <person name="Binder M."/>
            <person name="Bloem J."/>
            <person name="Labutti K."/>
            <person name="Salamov A."/>
            <person name="Andreopoulos B."/>
            <person name="Baker S."/>
            <person name="Barry K."/>
            <person name="Bills G."/>
            <person name="Bluhm B."/>
            <person name="Cannon C."/>
            <person name="Castanera R."/>
            <person name="Culley D."/>
            <person name="Daum C."/>
            <person name="Ezra D."/>
            <person name="Gonzalez J."/>
            <person name="Henrissat B."/>
            <person name="Kuo A."/>
            <person name="Liang C."/>
            <person name="Lipzen A."/>
            <person name="Lutzoni F."/>
            <person name="Magnuson J."/>
            <person name="Mondo S."/>
            <person name="Nolan M."/>
            <person name="Ohm R."/>
            <person name="Pangilinan J."/>
            <person name="Park H.-J."/>
            <person name="Ramirez L."/>
            <person name="Alfaro M."/>
            <person name="Sun H."/>
            <person name="Tritt A."/>
            <person name="Yoshinaga Y."/>
            <person name="Zwiers L.-H."/>
            <person name="Turgeon B."/>
            <person name="Goodwin S."/>
            <person name="Spatafora J."/>
            <person name="Crous P."/>
            <person name="Grigoriev I."/>
        </authorList>
    </citation>
    <scope>NUCLEOTIDE SEQUENCE</scope>
    <source>
        <strain evidence="1">CBS 207.26</strain>
    </source>
</reference>
<accession>A0A6A6DQN1</accession>
<dbReference type="OrthoDB" id="3558752at2759"/>